<dbReference type="Pfam" id="PF01545">
    <property type="entry name" value="Cation_efflux"/>
    <property type="match status" value="1"/>
</dbReference>
<sequence length="2085" mass="234164">LPYKTSVFPLSFCLIPGLLPVTQTVCFFSIIVETHCHSGPNEDGIDKVARRKLLIASALCLIFMIGEATGKLCGALAGSLAIMTDAAHLLTDFASFLISLFAIFLSGRPATRMMSFGWYRAEVVGALVSVLMIWLVTGILVYLAIMRVIHQHYEIDGMVMLITSAIGVAVNMIMAATLHQHGHDHGGGSYGHSHDSGSHPHSHGFFSKMKKKITSMKLSRSDDVKLAQDSTGDASTAICEGGEFQQGLHNPYTTDHPQDHHSHKQSVKEETTAAEQGDENINVRAAFIHVIGDLLQSLGVMVAAFVIYFRPEYKIADPICTFIFSVLVLLTTVNILKDAMNILMEGVPKGLNFAEVRSALQAIPGIVEVHNLRMWSLTMNKTAVSVHLATGDIKSAQEQLERANRLLRRRFLVHEVTIQMEQYVPAMAECRLYLIPSLLREVKDKFSDVAEFYSDRKNWESFNCISRFGESLTHPTNAAVSDIIEQLNNETSKQLLQVTIPDVNNAEQDELFTKSIQDIQNASINSILQFRLHEALQSIPLGPPFERTVLLYDLGRLRSWTCDMMKAARRSAGEGGSTTYTTAARCARLRRRLIHLFSLARAAHALTQRLSELRHPELACLEQDLMRIRLQLTLRLKQNSHQVVGADGDADAPALCTDANQLFKRFENLGSAAASSIIHGKIYKHLQNLAKSMSELIMALSQETTGLSKIIGIDEPFSLEELQALVERSLECFCSFYITSVAPSVNPHKADAFLAQLSRSDEEMEEISQSDTECMMDAFDVFDSFIEQNTPPFHPEGEATAEAKDVVFTSNSISPSSTDMDIESVIGEADNSIVEGAVDEAGPSDKLNDAATFNQRSGLDGVQLVQSSSVENGTVVLCDKGDAEESEQEEGEIIDDDNTHQDAEPMEEGEEDDSGGDIDQTEEAIMREWAPVTESKARTKLTYTLAVQKALNDAMKSCRRELSVVVALGAFNASSGRSSVVEMRTSTPSATATAPAGSIERGIRNTVARSHLSSRRSAPVAPPSYSRAAMLHIREKIQSSLLRQKQSKQVYRHWINADFEFRTFVLIGVGVATFAGMSDVEEELLTGEFANGSNKINLDAAEIELKKRRMQELLDKAAAFTALKEIGADSGAALSSPSSSHAPLPSAPDHRHRRTEKEEDEELLIETKKGSNAIITRFDVTPWYVKGGEMRDYQIRGLNWLIGLGLSNTNGILADEMGLGKTLQTISLLGYVKHYRGKSGPFLVIVPKSTLSNWMNEVRKWVPTLHPVCLIGSADERARVIREEILPGNWDILITSYEMCIKEKNLLRRYNFVHLVIDEAHRIKNEKSKLSEVVRMFNSQSRLLITGTPLQNNLHELWALLNFLMPQMFVSSDTFDELFNSQSLQEESLVTRLHSILRPFLLRRVKADVEKKLPPKKEIKIYVGLSKMQRELYTKILMKDLDLVNTSGQKADKVRLLNVLMQLRKCCNHPYLFDGVEPGPPYTTDQHLVDNCGKMILLDKLLKKLYEQGSRVLIFSQMTRTLDILEDYCMWRGHEYFRLDGQTAHDDRQVSIDEFNRPGSTKFIFMLSTRAGGLGINLATADVVILYDSDWNPQVDLQAMDRAHRIGQTKTVRVFRLITENTVEERIVMRADMKLYLDNLVIQQGRLVDQKSNQLQKTEVIDMIKFGANYIFRSKESTIKDEDIDEILARGEQKTSELNEKYAKMGESNLRHLRFDTEEEGPDSVYIFDGEDYRTKQQNSGALAGWIEPPKRERKANYAVDAYFREALRVSEPKAPKAPRPPKQPNIQDFQFFPPRLFELLDKEIYAFRKSIGYKVPINPDAGPEGKRERQEEQAKIDDATPLDEAELAEKEELLTQGFTNWSKRDFQQFIKANEKHGRDDLESISLDVEGKSPEEVKRYARVFWARCSELQDVDKHMAQIERGESKIQRRAAVKRALDIKMGRYRAPFHQLRIQYGANKGKNYTEEDDRFLICMLHKLGFDRDNVYDDLRLAIRLAPQFRFNWFIRSRTSMELQRRCSTLITLIEREIIDMEDKGKQRGGAGGTTGLPTNLSGPGGAGVGASVAQKRKSSSVTNPTQIDKKIKA</sequence>
<evidence type="ECO:0000256" key="5">
    <source>
        <dbReference type="ARBA" id="ARBA00022448"/>
    </source>
</evidence>
<dbReference type="InterPro" id="IPR017884">
    <property type="entry name" value="SANT_dom"/>
</dbReference>
<evidence type="ECO:0000256" key="16">
    <source>
        <dbReference type="ARBA" id="ARBA00023136"/>
    </source>
</evidence>
<proteinExistence type="inferred from homology"/>
<keyword evidence="9" id="KW-0547">Nucleotide-binding</keyword>
<feature type="compositionally biased region" description="Basic and acidic residues" evidence="18">
    <location>
        <begin position="256"/>
        <end position="271"/>
    </location>
</feature>
<feature type="transmembrane region" description="Helical" evidence="19">
    <location>
        <begin position="286"/>
        <end position="309"/>
    </location>
</feature>
<dbReference type="InterPro" id="IPR027469">
    <property type="entry name" value="Cation_efflux_TMD_sf"/>
</dbReference>
<dbReference type="InterPro" id="IPR015194">
    <property type="entry name" value="ISWI_HAND-dom"/>
</dbReference>
<dbReference type="SUPFAM" id="SSF52540">
    <property type="entry name" value="P-loop containing nucleoside triphosphate hydrolases"/>
    <property type="match status" value="2"/>
</dbReference>
<dbReference type="SUPFAM" id="SSF46689">
    <property type="entry name" value="Homeodomain-like"/>
    <property type="match status" value="2"/>
</dbReference>
<dbReference type="Pfam" id="PF09111">
    <property type="entry name" value="SLIDE"/>
    <property type="match status" value="1"/>
</dbReference>
<name>A0A158R7D5_TAEAS</name>
<dbReference type="InterPro" id="IPR044754">
    <property type="entry name" value="Isw1/2_DEXHc"/>
</dbReference>
<dbReference type="GO" id="GO:0031010">
    <property type="term" value="C:ISWI-type complex"/>
    <property type="evidence" value="ECO:0007669"/>
    <property type="project" value="UniProtKB-ARBA"/>
</dbReference>
<dbReference type="SUPFAM" id="SSF160240">
    <property type="entry name" value="Cation efflux protein cytoplasmic domain-like"/>
    <property type="match status" value="1"/>
</dbReference>
<dbReference type="Pfam" id="PF09110">
    <property type="entry name" value="HAND"/>
    <property type="match status" value="1"/>
</dbReference>
<evidence type="ECO:0000256" key="4">
    <source>
        <dbReference type="ARBA" id="ARBA00009687"/>
    </source>
</evidence>
<keyword evidence="12" id="KW-0067">ATP-binding</keyword>
<dbReference type="GO" id="GO:0008324">
    <property type="term" value="F:monoatomic cation transmembrane transporter activity"/>
    <property type="evidence" value="ECO:0007669"/>
    <property type="project" value="InterPro"/>
</dbReference>
<dbReference type="FunFam" id="1.20.5.1190:FF:000002">
    <property type="entry name" value="SWI/SNF-related matrix-associated actin-dependent regulator of chromatin subfamily A member"/>
    <property type="match status" value="1"/>
</dbReference>
<evidence type="ECO:0000256" key="19">
    <source>
        <dbReference type="SAM" id="Phobius"/>
    </source>
</evidence>
<dbReference type="FunFam" id="1.10.10.60:FF:000049">
    <property type="entry name" value="SWI/SNF-related matrix-associated actin-dependent regulator of chromatin subfamily A member"/>
    <property type="match status" value="1"/>
</dbReference>
<dbReference type="CDD" id="cd18793">
    <property type="entry name" value="SF2_C_SNF"/>
    <property type="match status" value="1"/>
</dbReference>
<feature type="compositionally biased region" description="Basic and acidic residues" evidence="18">
    <location>
        <begin position="184"/>
        <end position="198"/>
    </location>
</feature>
<feature type="transmembrane region" description="Helical" evidence="19">
    <location>
        <begin position="6"/>
        <end position="32"/>
    </location>
</feature>
<dbReference type="GO" id="GO:0016020">
    <property type="term" value="C:membrane"/>
    <property type="evidence" value="ECO:0007669"/>
    <property type="project" value="UniProtKB-SubCell"/>
</dbReference>
<feature type="transmembrane region" description="Helical" evidence="19">
    <location>
        <begin position="53"/>
        <end position="81"/>
    </location>
</feature>
<dbReference type="PANTHER" id="PTHR45623">
    <property type="entry name" value="CHROMODOMAIN-HELICASE-DNA-BINDING PROTEIN 3-RELATED-RELATED"/>
    <property type="match status" value="1"/>
</dbReference>
<evidence type="ECO:0000256" key="14">
    <source>
        <dbReference type="ARBA" id="ARBA00022989"/>
    </source>
</evidence>
<keyword evidence="17" id="KW-0539">Nucleus</keyword>
<dbReference type="SUPFAM" id="SSF161111">
    <property type="entry name" value="Cation efflux protein transmembrane domain-like"/>
    <property type="match status" value="1"/>
</dbReference>
<evidence type="ECO:0000313" key="23">
    <source>
        <dbReference type="WBParaSite" id="TASK_0000365101-mRNA-1"/>
    </source>
</evidence>
<dbReference type="SMART" id="SM00717">
    <property type="entry name" value="SANT"/>
    <property type="match status" value="2"/>
</dbReference>
<comment type="similarity">
    <text evidence="3">Belongs to the cation diffusion facilitator (CDF) transporter (TC 2.A.4) family. SLC30A subfamily.</text>
</comment>
<dbReference type="InterPro" id="IPR001650">
    <property type="entry name" value="Helicase_C-like"/>
</dbReference>
<keyword evidence="16 19" id="KW-0472">Membrane</keyword>
<dbReference type="FunFam" id="3.40.50.10810:FF:000005">
    <property type="entry name" value="Photoperiod-independent early flowering 1"/>
    <property type="match status" value="1"/>
</dbReference>
<dbReference type="GO" id="GO:0140658">
    <property type="term" value="F:ATP-dependent chromatin remodeler activity"/>
    <property type="evidence" value="ECO:0007669"/>
    <property type="project" value="TreeGrafter"/>
</dbReference>
<dbReference type="PROSITE" id="PS51194">
    <property type="entry name" value="HELICASE_CTER"/>
    <property type="match status" value="1"/>
</dbReference>
<dbReference type="FunFam" id="1.10.10.60:FF:000022">
    <property type="entry name" value="ISWI chromatin-remodeling complex ATPase CHR11 isoform A"/>
    <property type="match status" value="1"/>
</dbReference>
<comment type="similarity">
    <text evidence="4">Belongs to the SNF2/RAD54 helicase family. ISWI subfamily.</text>
</comment>
<feature type="transmembrane region" description="Helical" evidence="19">
    <location>
        <begin position="157"/>
        <end position="178"/>
    </location>
</feature>
<keyword evidence="7 19" id="KW-0812">Transmembrane</keyword>
<evidence type="ECO:0000259" key="22">
    <source>
        <dbReference type="PROSITE" id="PS51293"/>
    </source>
</evidence>
<feature type="compositionally biased region" description="Low complexity" evidence="18">
    <location>
        <begin position="1131"/>
        <end position="1144"/>
    </location>
</feature>
<dbReference type="GO" id="GO:0005524">
    <property type="term" value="F:ATP binding"/>
    <property type="evidence" value="ECO:0007669"/>
    <property type="project" value="UniProtKB-KW"/>
</dbReference>
<feature type="transmembrane region" description="Helical" evidence="19">
    <location>
        <begin position="315"/>
        <end position="336"/>
    </location>
</feature>
<dbReference type="InterPro" id="IPR015195">
    <property type="entry name" value="SLIDE"/>
</dbReference>
<dbReference type="Gene3D" id="1.10.1040.30">
    <property type="entry name" value="ISWI, HAND domain"/>
    <property type="match status" value="1"/>
</dbReference>
<dbReference type="InterPro" id="IPR009057">
    <property type="entry name" value="Homeodomain-like_sf"/>
</dbReference>
<dbReference type="InterPro" id="IPR014001">
    <property type="entry name" value="Helicase_ATP-bd"/>
</dbReference>
<feature type="region of interest" description="Disordered" evidence="18">
    <location>
        <begin position="881"/>
        <end position="917"/>
    </location>
</feature>
<dbReference type="Gene3D" id="1.10.10.60">
    <property type="entry name" value="Homeodomain-like"/>
    <property type="match status" value="2"/>
</dbReference>
<dbReference type="SUPFAM" id="SSF101224">
    <property type="entry name" value="HAND domain of the nucleosome remodeling ATPase ISWI"/>
    <property type="match status" value="1"/>
</dbReference>
<keyword evidence="8" id="KW-0677">Repeat</keyword>
<evidence type="ECO:0000256" key="1">
    <source>
        <dbReference type="ARBA" id="ARBA00004123"/>
    </source>
</evidence>
<dbReference type="InterPro" id="IPR027470">
    <property type="entry name" value="Cation_efflux_CTD"/>
</dbReference>
<evidence type="ECO:0000256" key="6">
    <source>
        <dbReference type="ARBA" id="ARBA00022553"/>
    </source>
</evidence>
<feature type="domain" description="SANT" evidence="22">
    <location>
        <begin position="1857"/>
        <end position="1909"/>
    </location>
</feature>
<dbReference type="GO" id="GO:0031491">
    <property type="term" value="F:nucleosome binding"/>
    <property type="evidence" value="ECO:0007669"/>
    <property type="project" value="InterPro"/>
</dbReference>
<dbReference type="PANTHER" id="PTHR45623:SF49">
    <property type="entry name" value="SWI_SNF-RELATED MATRIX-ASSOCIATED ACTIN-DEPENDENT REGULATOR OF CHROMATIN SUBFAMILY A MEMBER 5"/>
    <property type="match status" value="1"/>
</dbReference>
<dbReference type="InterPro" id="IPR002524">
    <property type="entry name" value="Cation_efflux"/>
</dbReference>
<keyword evidence="5" id="KW-0813">Transport</keyword>
<keyword evidence="15" id="KW-0238">DNA-binding</keyword>
<dbReference type="CDD" id="cd17997">
    <property type="entry name" value="DEXHc_SMARCA1_SMARCA5"/>
    <property type="match status" value="1"/>
</dbReference>
<feature type="region of interest" description="Disordered" evidence="18">
    <location>
        <begin position="1819"/>
        <end position="1841"/>
    </location>
</feature>
<comment type="subcellular location">
    <subcellularLocation>
        <location evidence="2">Membrane</location>
        <topology evidence="2">Multi-pass membrane protein</topology>
    </subcellularLocation>
    <subcellularLocation>
        <location evidence="1">Nucleus</location>
    </subcellularLocation>
</comment>
<dbReference type="SMART" id="SM00487">
    <property type="entry name" value="DEXDc"/>
    <property type="match status" value="1"/>
</dbReference>
<dbReference type="CDD" id="cd00167">
    <property type="entry name" value="SANT"/>
    <property type="match status" value="1"/>
</dbReference>
<dbReference type="InterPro" id="IPR027417">
    <property type="entry name" value="P-loop_NTPase"/>
</dbReference>
<feature type="compositionally biased region" description="Acidic residues" evidence="18">
    <location>
        <begin position="904"/>
        <end position="917"/>
    </location>
</feature>
<dbReference type="Gene3D" id="1.20.1510.10">
    <property type="entry name" value="Cation efflux protein transmembrane domain"/>
    <property type="match status" value="1"/>
</dbReference>
<feature type="region of interest" description="Disordered" evidence="18">
    <location>
        <begin position="184"/>
        <end position="203"/>
    </location>
</feature>
<protein>
    <submittedName>
        <fullName evidence="23">Zinc transporter 2</fullName>
    </submittedName>
</protein>
<dbReference type="FunFam" id="3.40.50.300:FF:000082">
    <property type="entry name" value="ISWI chromatin remodeling complex ATPase ISW1"/>
    <property type="match status" value="1"/>
</dbReference>
<feature type="region of interest" description="Disordered" evidence="18">
    <location>
        <begin position="248"/>
        <end position="275"/>
    </location>
</feature>
<dbReference type="GO" id="GO:0003677">
    <property type="term" value="F:DNA binding"/>
    <property type="evidence" value="ECO:0007669"/>
    <property type="project" value="UniProtKB-KW"/>
</dbReference>
<evidence type="ECO:0000256" key="18">
    <source>
        <dbReference type="SAM" id="MobiDB-lite"/>
    </source>
</evidence>
<dbReference type="GO" id="GO:0016887">
    <property type="term" value="F:ATP hydrolysis activity"/>
    <property type="evidence" value="ECO:0007669"/>
    <property type="project" value="TreeGrafter"/>
</dbReference>
<dbReference type="SMART" id="SM00490">
    <property type="entry name" value="HELICc"/>
    <property type="match status" value="1"/>
</dbReference>
<dbReference type="Pfam" id="PF00271">
    <property type="entry name" value="Helicase_C"/>
    <property type="match status" value="1"/>
</dbReference>
<evidence type="ECO:0000256" key="3">
    <source>
        <dbReference type="ARBA" id="ARBA00008873"/>
    </source>
</evidence>
<dbReference type="InterPro" id="IPR001005">
    <property type="entry name" value="SANT/Myb"/>
</dbReference>
<feature type="transmembrane region" description="Helical" evidence="19">
    <location>
        <begin position="123"/>
        <end position="145"/>
    </location>
</feature>
<evidence type="ECO:0000256" key="2">
    <source>
        <dbReference type="ARBA" id="ARBA00004141"/>
    </source>
</evidence>
<evidence type="ECO:0000259" key="20">
    <source>
        <dbReference type="PROSITE" id="PS51192"/>
    </source>
</evidence>
<organism evidence="23">
    <name type="scientific">Taenia asiatica</name>
    <name type="common">Asian tapeworm</name>
    <dbReference type="NCBI Taxonomy" id="60517"/>
    <lineage>
        <taxon>Eukaryota</taxon>
        <taxon>Metazoa</taxon>
        <taxon>Spiralia</taxon>
        <taxon>Lophotrochozoa</taxon>
        <taxon>Platyhelminthes</taxon>
        <taxon>Cestoda</taxon>
        <taxon>Eucestoda</taxon>
        <taxon>Cyclophyllidea</taxon>
        <taxon>Taeniidae</taxon>
        <taxon>Taenia</taxon>
    </lineage>
</organism>
<dbReference type="InterPro" id="IPR036837">
    <property type="entry name" value="Cation_efflux_CTD_sf"/>
</dbReference>
<dbReference type="GO" id="GO:0042393">
    <property type="term" value="F:histone binding"/>
    <property type="evidence" value="ECO:0007669"/>
    <property type="project" value="TreeGrafter"/>
</dbReference>
<keyword evidence="13" id="KW-0156">Chromatin regulator</keyword>
<evidence type="ECO:0000256" key="15">
    <source>
        <dbReference type="ARBA" id="ARBA00023125"/>
    </source>
</evidence>
<evidence type="ECO:0000256" key="11">
    <source>
        <dbReference type="ARBA" id="ARBA00022806"/>
    </source>
</evidence>
<keyword evidence="6" id="KW-0597">Phosphoprotein</keyword>
<dbReference type="PROSITE" id="PS51192">
    <property type="entry name" value="HELICASE_ATP_BIND_1"/>
    <property type="match status" value="1"/>
</dbReference>
<dbReference type="Pfam" id="PF16916">
    <property type="entry name" value="ZT_dimer"/>
    <property type="match status" value="1"/>
</dbReference>
<feature type="domain" description="Helicase C-terminal" evidence="21">
    <location>
        <begin position="1497"/>
        <end position="1648"/>
    </location>
</feature>
<dbReference type="GO" id="GO:0034728">
    <property type="term" value="P:nucleosome organization"/>
    <property type="evidence" value="ECO:0007669"/>
    <property type="project" value="TreeGrafter"/>
</dbReference>
<dbReference type="GO" id="GO:0004386">
    <property type="term" value="F:helicase activity"/>
    <property type="evidence" value="ECO:0007669"/>
    <property type="project" value="UniProtKB-KW"/>
</dbReference>
<feature type="domain" description="Helicase ATP-binding" evidence="20">
    <location>
        <begin position="1202"/>
        <end position="1367"/>
    </location>
</feature>
<dbReference type="InterPro" id="IPR049730">
    <property type="entry name" value="SNF2/RAD54-like_C"/>
</dbReference>
<dbReference type="InterPro" id="IPR038718">
    <property type="entry name" value="SNF2-like_sf"/>
</dbReference>
<evidence type="ECO:0000256" key="9">
    <source>
        <dbReference type="ARBA" id="ARBA00022741"/>
    </source>
</evidence>
<keyword evidence="14 19" id="KW-1133">Transmembrane helix</keyword>
<dbReference type="WBParaSite" id="TASK_0000365101-mRNA-1">
    <property type="protein sequence ID" value="TASK_0000365101-mRNA-1"/>
    <property type="gene ID" value="TASK_0000365101"/>
</dbReference>
<feature type="compositionally biased region" description="Basic and acidic residues" evidence="18">
    <location>
        <begin position="1824"/>
        <end position="1839"/>
    </location>
</feature>
<dbReference type="Gene3D" id="1.20.5.1190">
    <property type="entry name" value="iswi atpase"/>
    <property type="match status" value="1"/>
</dbReference>
<feature type="region of interest" description="Disordered" evidence="18">
    <location>
        <begin position="1131"/>
        <end position="1162"/>
    </location>
</feature>
<evidence type="ECO:0000256" key="7">
    <source>
        <dbReference type="ARBA" id="ARBA00022692"/>
    </source>
</evidence>
<feature type="region of interest" description="Disordered" evidence="18">
    <location>
        <begin position="2035"/>
        <end position="2085"/>
    </location>
</feature>
<evidence type="ECO:0000256" key="13">
    <source>
        <dbReference type="ARBA" id="ARBA00022853"/>
    </source>
</evidence>
<evidence type="ECO:0000259" key="21">
    <source>
        <dbReference type="PROSITE" id="PS51194"/>
    </source>
</evidence>
<dbReference type="PROSITE" id="PS51293">
    <property type="entry name" value="SANT"/>
    <property type="match status" value="1"/>
</dbReference>
<dbReference type="Gene3D" id="3.40.50.10810">
    <property type="entry name" value="Tandem AAA-ATPase domain"/>
    <property type="match status" value="1"/>
</dbReference>
<evidence type="ECO:0000256" key="17">
    <source>
        <dbReference type="ARBA" id="ARBA00023242"/>
    </source>
</evidence>
<dbReference type="InterPro" id="IPR058533">
    <property type="entry name" value="Cation_efflux_TM"/>
</dbReference>
<dbReference type="STRING" id="60517.A0A158R7D5"/>
<dbReference type="NCBIfam" id="TIGR01297">
    <property type="entry name" value="CDF"/>
    <property type="match status" value="1"/>
</dbReference>
<dbReference type="FunFam" id="1.10.1040.30:FF:000001">
    <property type="entry name" value="SWI/SNF-related matrix-associated actin-dependent regulator of chromatin subfamily A member"/>
    <property type="match status" value="1"/>
</dbReference>
<dbReference type="InterPro" id="IPR036306">
    <property type="entry name" value="ISWI_HAND-dom_sf"/>
</dbReference>
<dbReference type="InterPro" id="IPR000330">
    <property type="entry name" value="SNF2_N"/>
</dbReference>
<reference evidence="23" key="1">
    <citation type="submission" date="2016-04" db="UniProtKB">
        <authorList>
            <consortium name="WormBaseParasite"/>
        </authorList>
    </citation>
    <scope>IDENTIFICATION</scope>
</reference>
<accession>A0A158R7D5</accession>
<keyword evidence="11" id="KW-0347">Helicase</keyword>
<evidence type="ECO:0000256" key="8">
    <source>
        <dbReference type="ARBA" id="ARBA00022737"/>
    </source>
</evidence>
<evidence type="ECO:0000256" key="10">
    <source>
        <dbReference type="ARBA" id="ARBA00022801"/>
    </source>
</evidence>
<feature type="compositionally biased region" description="Acidic residues" evidence="18">
    <location>
        <begin position="882"/>
        <end position="896"/>
    </location>
</feature>
<keyword evidence="10" id="KW-0378">Hydrolase</keyword>
<dbReference type="Gene3D" id="3.40.50.300">
    <property type="entry name" value="P-loop containing nucleotide triphosphate hydrolases"/>
    <property type="match status" value="1"/>
</dbReference>
<dbReference type="Pfam" id="PF00176">
    <property type="entry name" value="SNF2-rel_dom"/>
    <property type="match status" value="1"/>
</dbReference>
<evidence type="ECO:0000256" key="12">
    <source>
        <dbReference type="ARBA" id="ARBA00022840"/>
    </source>
</evidence>